<dbReference type="InterPro" id="IPR010902">
    <property type="entry name" value="NUMOD4"/>
</dbReference>
<feature type="region of interest" description="Disordered" evidence="1">
    <location>
        <begin position="1"/>
        <end position="36"/>
    </location>
</feature>
<evidence type="ECO:0008006" key="6">
    <source>
        <dbReference type="Google" id="ProtNLM"/>
    </source>
</evidence>
<feature type="compositionally biased region" description="Basic and acidic residues" evidence="1">
    <location>
        <begin position="1"/>
        <end position="11"/>
    </location>
</feature>
<feature type="domain" description="HNH nuclease" evidence="3">
    <location>
        <begin position="330"/>
        <end position="372"/>
    </location>
</feature>
<evidence type="ECO:0000313" key="4">
    <source>
        <dbReference type="EMBL" id="OAD05243.1"/>
    </source>
</evidence>
<accession>A0A168MQH7</accession>
<comment type="caution">
    <text evidence="4">The sequence shown here is derived from an EMBL/GenBank/DDBJ whole genome shotgun (WGS) entry which is preliminary data.</text>
</comment>
<evidence type="ECO:0000259" key="2">
    <source>
        <dbReference type="Pfam" id="PF07463"/>
    </source>
</evidence>
<evidence type="ECO:0000313" key="5">
    <source>
        <dbReference type="Proteomes" id="UP000077051"/>
    </source>
</evidence>
<sequence>MNNEEQNERARRMIRRIQGNPGDPDLPPPNTRAGQERDRAEGILIDPNNMLAPYLRFDPEDLDGEVWRALPAPLNRYRVSNLGRVKGQRSIKTQHGLSFSTDLRLHVDLGGPEHRNRGVDDIVLLAFNNDVNQREDQPFIIHHDGDETNNRLNNLQRANYEQYHQADDRLRGLLGLPRRRILRSRRMELQYNPMIFSPDRDYVPKMFVYEDGEVSNTYADGWLLPQSVNIAGTRTVEIRQHNLTLLYPVAELVVDSWIGFNPDQEEVIYVDGNLGNLTLGNIQPANREELITHISNSIRISPDEEFRPIANINNIDYSHYLVSNQGREYSVHHLVWCTFGGQPIEEGFVVEHFDADRTSNSFENLGLLTVQQSRQLAIQERRQWTQNLLDERRHGITSRYQQRREGERWLPLQNFMGDLRYPLPEELFEVSNTGRVRNAATRRILRLFRTDNGYFTVSINERRFMVQRLVASTFVPNPNPREKFLVIHKDGDRTNNYSWNLQWVTIEEYLKYDTTMRVLAYNQETQESTIAPLTGDLFNFQNQVIPKSVIYQHCRDGTRLGNWSFVRMIEPAVELSEETQLRREQRRYGAVVIQRRQEAFVQLNQQQRQDTLENQEGIDIVTGRVTGNVE</sequence>
<feature type="domain" description="NUMOD4" evidence="2">
    <location>
        <begin position="407"/>
        <end position="459"/>
    </location>
</feature>
<dbReference type="InterPro" id="IPR044925">
    <property type="entry name" value="His-Me_finger_sf"/>
</dbReference>
<name>A0A168MQH7_MUCCL</name>
<dbReference type="Pfam" id="PF07463">
    <property type="entry name" value="NUMOD4"/>
    <property type="match status" value="1"/>
</dbReference>
<dbReference type="Proteomes" id="UP000077051">
    <property type="component" value="Unassembled WGS sequence"/>
</dbReference>
<dbReference type="EMBL" id="AMYB01000003">
    <property type="protein sequence ID" value="OAD05243.1"/>
    <property type="molecule type" value="Genomic_DNA"/>
</dbReference>
<dbReference type="GO" id="GO:0016788">
    <property type="term" value="F:hydrolase activity, acting on ester bonds"/>
    <property type="evidence" value="ECO:0007669"/>
    <property type="project" value="InterPro"/>
</dbReference>
<dbReference type="Pfam" id="PF13392">
    <property type="entry name" value="HNH_3"/>
    <property type="match status" value="1"/>
</dbReference>
<proteinExistence type="predicted"/>
<reference evidence="4 5" key="1">
    <citation type="submission" date="2015-06" db="EMBL/GenBank/DDBJ databases">
        <title>Expansion of signal transduction pathways in fungi by whole-genome duplication.</title>
        <authorList>
            <consortium name="DOE Joint Genome Institute"/>
            <person name="Corrochano L.M."/>
            <person name="Kuo A."/>
            <person name="Marcet-Houben M."/>
            <person name="Polaino S."/>
            <person name="Salamov A."/>
            <person name="Villalobos J.M."/>
            <person name="Alvarez M.I."/>
            <person name="Avalos J."/>
            <person name="Benito E.P."/>
            <person name="Benoit I."/>
            <person name="Burger G."/>
            <person name="Camino L.P."/>
            <person name="Canovas D."/>
            <person name="Cerda-Olmedo E."/>
            <person name="Cheng J.-F."/>
            <person name="Dominguez A."/>
            <person name="Elias M."/>
            <person name="Eslava A.P."/>
            <person name="Glaser F."/>
            <person name="Grimwood J."/>
            <person name="Gutierrez G."/>
            <person name="Heitman J."/>
            <person name="Henrissat B."/>
            <person name="Iturriaga E.A."/>
            <person name="Lang B.F."/>
            <person name="Lavin J.L."/>
            <person name="Lee S."/>
            <person name="Li W."/>
            <person name="Lindquist E."/>
            <person name="Lopez-Garcia S."/>
            <person name="Luque E.M."/>
            <person name="Marcos A.T."/>
            <person name="Martin J."/>
            <person name="Mccluskey K."/>
            <person name="Medina H.R."/>
            <person name="Miralles-Duran A."/>
            <person name="Miyazaki A."/>
            <person name="Munoz-Torres E."/>
            <person name="Oguiza J.A."/>
            <person name="Ohm R."/>
            <person name="Olmedo M."/>
            <person name="Orejas M."/>
            <person name="Ortiz-Castellanos L."/>
            <person name="Pisabarro A.G."/>
            <person name="Rodriguez-Romero J."/>
            <person name="Ruiz-Herrera J."/>
            <person name="Ruiz-Vazquez R."/>
            <person name="Sanz C."/>
            <person name="Schackwitz W."/>
            <person name="Schmutz J."/>
            <person name="Shahriari M."/>
            <person name="Shelest E."/>
            <person name="Silva-Franco F."/>
            <person name="Soanes D."/>
            <person name="Syed K."/>
            <person name="Tagua V.G."/>
            <person name="Talbot N.J."/>
            <person name="Thon M."/>
            <person name="De Vries R.P."/>
            <person name="Wiebenga A."/>
            <person name="Yadav J.S."/>
            <person name="Braun E.L."/>
            <person name="Baker S."/>
            <person name="Garre V."/>
            <person name="Horwitz B."/>
            <person name="Torres-Martinez S."/>
            <person name="Idnurm A."/>
            <person name="Herrera-Estrella A."/>
            <person name="Gabaldon T."/>
            <person name="Grigoriev I.V."/>
        </authorList>
    </citation>
    <scope>NUCLEOTIDE SEQUENCE [LARGE SCALE GENOMIC DNA]</scope>
    <source>
        <strain evidence="4 5">CBS 277.49</strain>
    </source>
</reference>
<dbReference type="SUPFAM" id="SSF54060">
    <property type="entry name" value="His-Me finger endonucleases"/>
    <property type="match status" value="4"/>
</dbReference>
<dbReference type="VEuPathDB" id="FungiDB:MUCCIDRAFT_109097"/>
<dbReference type="InterPro" id="IPR003615">
    <property type="entry name" value="HNH_nuc"/>
</dbReference>
<evidence type="ECO:0000259" key="3">
    <source>
        <dbReference type="Pfam" id="PF13392"/>
    </source>
</evidence>
<keyword evidence="5" id="KW-1185">Reference proteome</keyword>
<dbReference type="AlphaFoldDB" id="A0A168MQH7"/>
<evidence type="ECO:0000256" key="1">
    <source>
        <dbReference type="SAM" id="MobiDB-lite"/>
    </source>
</evidence>
<dbReference type="Gene3D" id="3.90.75.20">
    <property type="match status" value="3"/>
</dbReference>
<gene>
    <name evidence="4" type="ORF">MUCCIDRAFT_109097</name>
</gene>
<protein>
    <recommendedName>
        <fullName evidence="6">HNH nuclease domain-containing protein</fullName>
    </recommendedName>
</protein>
<organism evidence="4 5">
    <name type="scientific">Mucor lusitanicus CBS 277.49</name>
    <dbReference type="NCBI Taxonomy" id="747725"/>
    <lineage>
        <taxon>Eukaryota</taxon>
        <taxon>Fungi</taxon>
        <taxon>Fungi incertae sedis</taxon>
        <taxon>Mucoromycota</taxon>
        <taxon>Mucoromycotina</taxon>
        <taxon>Mucoromycetes</taxon>
        <taxon>Mucorales</taxon>
        <taxon>Mucorineae</taxon>
        <taxon>Mucoraceae</taxon>
        <taxon>Mucor</taxon>
    </lineage>
</organism>